<dbReference type="GO" id="GO:0005615">
    <property type="term" value="C:extracellular space"/>
    <property type="evidence" value="ECO:0007669"/>
    <property type="project" value="TreeGrafter"/>
</dbReference>
<dbReference type="PROSITE" id="PS51408">
    <property type="entry name" value="TRANSFERRIN_LIKE_4"/>
    <property type="match status" value="2"/>
</dbReference>
<feature type="chain" id="PRO_5004738538" evidence="1">
    <location>
        <begin position="21"/>
        <end position="723"/>
    </location>
</feature>
<dbReference type="Gene3D" id="3.40.190.10">
    <property type="entry name" value="Periplasmic binding protein-like II"/>
    <property type="match status" value="3"/>
</dbReference>
<dbReference type="GO" id="GO:0005769">
    <property type="term" value="C:early endosome"/>
    <property type="evidence" value="ECO:0007669"/>
    <property type="project" value="TreeGrafter"/>
</dbReference>
<dbReference type="AlphaFoldDB" id="V5I8N4"/>
<proteinExistence type="predicted"/>
<dbReference type="CDD" id="cd13529">
    <property type="entry name" value="PBP2_transferrin"/>
    <property type="match status" value="1"/>
</dbReference>
<dbReference type="EMBL" id="GALX01004380">
    <property type="protein sequence ID" value="JAB64086.1"/>
    <property type="molecule type" value="Transcribed_RNA"/>
</dbReference>
<organism evidence="3">
    <name type="scientific">Anoplophora glabripennis</name>
    <name type="common">Asian longhorn beetle</name>
    <name type="synonym">Anoplophora nobilis</name>
    <dbReference type="NCBI Taxonomy" id="217634"/>
    <lineage>
        <taxon>Eukaryota</taxon>
        <taxon>Metazoa</taxon>
        <taxon>Ecdysozoa</taxon>
        <taxon>Arthropoda</taxon>
        <taxon>Hexapoda</taxon>
        <taxon>Insecta</taxon>
        <taxon>Pterygota</taxon>
        <taxon>Neoptera</taxon>
        <taxon>Endopterygota</taxon>
        <taxon>Coleoptera</taxon>
        <taxon>Polyphaga</taxon>
        <taxon>Cucujiformia</taxon>
        <taxon>Chrysomeloidea</taxon>
        <taxon>Cerambycidae</taxon>
        <taxon>Lamiinae</taxon>
        <taxon>Lamiini</taxon>
        <taxon>Anoplophora</taxon>
    </lineage>
</organism>
<dbReference type="GO" id="GO:0055037">
    <property type="term" value="C:recycling endosome"/>
    <property type="evidence" value="ECO:0007669"/>
    <property type="project" value="TreeGrafter"/>
</dbReference>
<accession>V5I8N4</accession>
<dbReference type="GO" id="GO:0006826">
    <property type="term" value="P:iron ion transport"/>
    <property type="evidence" value="ECO:0007669"/>
    <property type="project" value="TreeGrafter"/>
</dbReference>
<protein>
    <submittedName>
        <fullName evidence="3">Transferrin</fullName>
    </submittedName>
</protein>
<evidence type="ECO:0000259" key="2">
    <source>
        <dbReference type="PROSITE" id="PS51408"/>
    </source>
</evidence>
<dbReference type="InterPro" id="IPR001156">
    <property type="entry name" value="Transferrin-like_dom"/>
</dbReference>
<keyword evidence="1" id="KW-0732">Signal</keyword>
<feature type="domain" description="Transferrin-like" evidence="2">
    <location>
        <begin position="360"/>
        <end position="691"/>
    </location>
</feature>
<dbReference type="SMART" id="SM00094">
    <property type="entry name" value="TR_FER"/>
    <property type="match status" value="1"/>
</dbReference>
<sequence length="723" mass="79672">MKSIAISFICCMVLWPYVNSYGVIYKICTEKYDRDACQQIARDQQYACAEDIGSAVDCILNIDQGLPQFSIIKPEEALLAAPLVSSTVVVVGEVASEHPAYETAIIVRKPFDGGFENLRGKRFCHPGFRHNELVTKFVLGEFESKIISLNSSYCDIGENATVFEKRIRALSNFFGTACRPGTWTESEALDIQLKTKYSNLCELCGTEGCNINYQVPFNESLSCLTDRAGDIALTTLNDAALFFNSSTNAENFLYLCTDGTVSDSTTPCLWTKQLNRLIITDSTSADAVKSFIGDKLSTHLAAFSTMGASSDVYLASLQKVLDLAQTDKIQLSTVTPLSVYVQAGRSIPTVNETVQCGLVVRWCTLTNEEQQKCKWLQQAALNAGIQPVIECIQTADKDTLSCLNDIKEDRADITFTDVNYGYIALKKGLTVVAYPETDTRQLSSILVVIRADATDPPKSLSDLKGKRSCFPEYGGKEWLSFIHTLRDKKILENSCDYGKIFSVFVDSSCVPSANSNDYEIENADQSKLCAQCIPIVNTLTHAYCNADKGNKYYRSNGALKCLEDQAAEYAVITKNDVTGYETTSSQFRVLAKNGTLAEYTGFDVDEGAALTILTAGGVVAKADSLKKDDIVVFLRAIELEFGQRLDKFFKVFERFNNTNDLLFPDSTPGLTFGGTSIKYVDNFRTMLEYSEKCMSDGIPPSSASSAMFSTVLIFIVAFITVRL</sequence>
<evidence type="ECO:0000256" key="1">
    <source>
        <dbReference type="SAM" id="SignalP"/>
    </source>
</evidence>
<dbReference type="Pfam" id="PF00405">
    <property type="entry name" value="Transferrin"/>
    <property type="match status" value="2"/>
</dbReference>
<dbReference type="GO" id="GO:0005886">
    <property type="term" value="C:plasma membrane"/>
    <property type="evidence" value="ECO:0007669"/>
    <property type="project" value="TreeGrafter"/>
</dbReference>
<gene>
    <name evidence="3" type="primary">TRF</name>
</gene>
<dbReference type="SUPFAM" id="SSF53850">
    <property type="entry name" value="Periplasmic binding protein-like II"/>
    <property type="match status" value="2"/>
</dbReference>
<dbReference type="PANTHER" id="PTHR11485:SF29">
    <property type="entry name" value="TRANSFERRIN 2"/>
    <property type="match status" value="1"/>
</dbReference>
<feature type="domain" description="Transferrin-like" evidence="2">
    <location>
        <begin position="25"/>
        <end position="339"/>
    </location>
</feature>
<dbReference type="PANTHER" id="PTHR11485">
    <property type="entry name" value="TRANSFERRIN"/>
    <property type="match status" value="1"/>
</dbReference>
<reference evidence="3" key="1">
    <citation type="submission" date="2013-07" db="EMBL/GenBank/DDBJ databases">
        <title>Midgut Transcriptome Profiling of Anoplphora glabripennis, a Lignocellulose Degrading, Wood-Boring Cerambycid.</title>
        <authorList>
            <person name="Scully E.D."/>
            <person name="Hoover K."/>
            <person name="Carlson J.E."/>
            <person name="Tien M."/>
            <person name="Geib S.M."/>
        </authorList>
    </citation>
    <scope>NUCLEOTIDE SEQUENCE</scope>
</reference>
<feature type="signal peptide" evidence="1">
    <location>
        <begin position="1"/>
        <end position="20"/>
    </location>
</feature>
<name>V5I8N4_ANOGL</name>
<evidence type="ECO:0000313" key="3">
    <source>
        <dbReference type="EMBL" id="JAB64086.1"/>
    </source>
</evidence>